<dbReference type="InterPro" id="IPR029052">
    <property type="entry name" value="Metallo-depent_PP-like"/>
</dbReference>
<dbReference type="GO" id="GO:0004519">
    <property type="term" value="F:endonuclease activity"/>
    <property type="evidence" value="ECO:0007669"/>
    <property type="project" value="UniProtKB-KW"/>
</dbReference>
<dbReference type="PANTHER" id="PTHR30337">
    <property type="entry name" value="COMPONENT OF ATP-DEPENDENT DSDNA EXONUCLEASE"/>
    <property type="match status" value="1"/>
</dbReference>
<comment type="caution">
    <text evidence="6">The sequence shown here is derived from an EMBL/GenBank/DDBJ whole genome shotgun (WGS) entry which is preliminary data.</text>
</comment>
<reference evidence="6" key="2">
    <citation type="journal article" date="2021" name="PeerJ">
        <title>Extensive microbial diversity within the chicken gut microbiome revealed by metagenomics and culture.</title>
        <authorList>
            <person name="Gilroy R."/>
            <person name="Ravi A."/>
            <person name="Getino M."/>
            <person name="Pursley I."/>
            <person name="Horton D.L."/>
            <person name="Alikhan N.F."/>
            <person name="Baker D."/>
            <person name="Gharbi K."/>
            <person name="Hall N."/>
            <person name="Watson M."/>
            <person name="Adriaenssens E.M."/>
            <person name="Foster-Nyarko E."/>
            <person name="Jarju S."/>
            <person name="Secka A."/>
            <person name="Antonio M."/>
            <person name="Oren A."/>
            <person name="Chaudhuri R.R."/>
            <person name="La Ragione R."/>
            <person name="Hildebrand F."/>
            <person name="Pallen M.J."/>
        </authorList>
    </citation>
    <scope>NUCLEOTIDE SEQUENCE</scope>
    <source>
        <strain evidence="6">D3-1215</strain>
    </source>
</reference>
<proteinExistence type="inferred from homology"/>
<evidence type="ECO:0000256" key="4">
    <source>
        <dbReference type="RuleBase" id="RU363069"/>
    </source>
</evidence>
<evidence type="ECO:0000256" key="3">
    <source>
        <dbReference type="ARBA" id="ARBA00022839"/>
    </source>
</evidence>
<evidence type="ECO:0000313" key="7">
    <source>
        <dbReference type="Proteomes" id="UP000823637"/>
    </source>
</evidence>
<protein>
    <recommendedName>
        <fullName evidence="4">Nuclease SbcCD subunit D</fullName>
    </recommendedName>
</protein>
<dbReference type="CDD" id="cd00840">
    <property type="entry name" value="MPP_Mre11_N"/>
    <property type="match status" value="1"/>
</dbReference>
<organism evidence="6 7">
    <name type="scientific">Candidatus Enterocola intestinipullorum</name>
    <dbReference type="NCBI Taxonomy" id="2840783"/>
    <lineage>
        <taxon>Bacteria</taxon>
        <taxon>Pseudomonadati</taxon>
        <taxon>Bacteroidota</taxon>
        <taxon>Bacteroidia</taxon>
        <taxon>Bacteroidales</taxon>
        <taxon>Candidatus Enterocola</taxon>
    </lineage>
</organism>
<keyword evidence="1 4" id="KW-0540">Nuclease</keyword>
<dbReference type="SUPFAM" id="SSF56300">
    <property type="entry name" value="Metallo-dependent phosphatases"/>
    <property type="match status" value="1"/>
</dbReference>
<reference evidence="6" key="1">
    <citation type="submission" date="2020-10" db="EMBL/GenBank/DDBJ databases">
        <authorList>
            <person name="Gilroy R."/>
        </authorList>
    </citation>
    <scope>NUCLEOTIDE SEQUENCE</scope>
    <source>
        <strain evidence="6">D3-1215</strain>
    </source>
</reference>
<dbReference type="InterPro" id="IPR041796">
    <property type="entry name" value="Mre11_N"/>
</dbReference>
<dbReference type="GO" id="GO:0006310">
    <property type="term" value="P:DNA recombination"/>
    <property type="evidence" value="ECO:0007669"/>
    <property type="project" value="UniProtKB-KW"/>
</dbReference>
<accession>A0A9D9HCD7</accession>
<dbReference type="Proteomes" id="UP000823637">
    <property type="component" value="Unassembled WGS sequence"/>
</dbReference>
<sequence>MTILHTADWHLGHLLYENQRTGEQMSFLAQIAGIAAERRPDVFILAGDVYDTDNPSVDTVKMFNDAMLALHDAVPSMTIVVIAGNHDSYRRLEVNNALWRRLGVHVVGVVARTENGLADLDKHIIPVRADDGSTKAFVLAVPHAFPQNFPLVDASDCERRLRPARFFEALCKRAQELDECGLPVILTAHLAVGGSDLAGHDEFVGFQENFPQDIFGDYPDYVALGHIHKPQTFANGKIRYAGTPVAVSFDEKYPHSVSLVTIDRHGGIPIIESIEIANPHPLVTIPGQGFLPLDEAMACLEAYPAEKEDYLRMNILPSGFAVAEIASRAAAICKDKKSRFCVVNVKRKETAAQNGEKEAMTVEEFKKMSPIEVARMYYRKQEGTDMPGTFRDDLEELMAGMSQSGQ</sequence>
<keyword evidence="4" id="KW-0255">Endonuclease</keyword>
<comment type="subunit">
    <text evidence="4">Heterodimer of SbcC and SbcD.</text>
</comment>
<dbReference type="Gene3D" id="3.60.21.10">
    <property type="match status" value="1"/>
</dbReference>
<evidence type="ECO:0000259" key="5">
    <source>
        <dbReference type="Pfam" id="PF00149"/>
    </source>
</evidence>
<dbReference type="PANTHER" id="PTHR30337:SF0">
    <property type="entry name" value="NUCLEASE SBCCD SUBUNIT D"/>
    <property type="match status" value="1"/>
</dbReference>
<feature type="domain" description="Calcineurin-like phosphoesterase" evidence="5">
    <location>
        <begin position="1"/>
        <end position="230"/>
    </location>
</feature>
<evidence type="ECO:0000313" key="6">
    <source>
        <dbReference type="EMBL" id="MBO8446386.1"/>
    </source>
</evidence>
<keyword evidence="2 4" id="KW-0378">Hydrolase</keyword>
<dbReference type="InterPro" id="IPR004593">
    <property type="entry name" value="SbcD"/>
</dbReference>
<gene>
    <name evidence="4" type="primary">sbcD</name>
    <name evidence="6" type="ORF">IAC32_01375</name>
</gene>
<evidence type="ECO:0000256" key="2">
    <source>
        <dbReference type="ARBA" id="ARBA00022801"/>
    </source>
</evidence>
<keyword evidence="3 4" id="KW-0269">Exonuclease</keyword>
<comment type="function">
    <text evidence="4">SbcCD cleaves DNA hairpin structures. These structures can inhibit DNA replication and are intermediates in certain DNA recombination reactions. The complex acts as a 3'-&gt;5' double strand exonuclease that can open hairpins. It also has a 5' single-strand endonuclease activity.</text>
</comment>
<evidence type="ECO:0000256" key="1">
    <source>
        <dbReference type="ARBA" id="ARBA00022722"/>
    </source>
</evidence>
<keyword evidence="4" id="KW-0235">DNA replication</keyword>
<dbReference type="Pfam" id="PF00149">
    <property type="entry name" value="Metallophos"/>
    <property type="match status" value="1"/>
</dbReference>
<dbReference type="InterPro" id="IPR050535">
    <property type="entry name" value="DNA_Repair-Maintenance_Comp"/>
</dbReference>
<dbReference type="InterPro" id="IPR004843">
    <property type="entry name" value="Calcineurin-like_PHP"/>
</dbReference>
<dbReference type="GO" id="GO:0006260">
    <property type="term" value="P:DNA replication"/>
    <property type="evidence" value="ECO:0007669"/>
    <property type="project" value="UniProtKB-KW"/>
</dbReference>
<dbReference type="EMBL" id="JADIMR010000019">
    <property type="protein sequence ID" value="MBO8446386.1"/>
    <property type="molecule type" value="Genomic_DNA"/>
</dbReference>
<dbReference type="AlphaFoldDB" id="A0A9D9HCD7"/>
<comment type="similarity">
    <text evidence="4">Belongs to the SbcD family.</text>
</comment>
<keyword evidence="4" id="KW-0233">DNA recombination</keyword>
<dbReference type="GO" id="GO:0008408">
    <property type="term" value="F:3'-5' exonuclease activity"/>
    <property type="evidence" value="ECO:0007669"/>
    <property type="project" value="InterPro"/>
</dbReference>
<dbReference type="NCBIfam" id="TIGR00619">
    <property type="entry name" value="sbcd"/>
    <property type="match status" value="1"/>
</dbReference>
<name>A0A9D9HCD7_9BACT</name>